<protein>
    <submittedName>
        <fullName evidence="8">FtsX-like permease family protein</fullName>
    </submittedName>
</protein>
<evidence type="ECO:0000256" key="4">
    <source>
        <dbReference type="ARBA" id="ARBA00022989"/>
    </source>
</evidence>
<dbReference type="InterPro" id="IPR038766">
    <property type="entry name" value="Membrane_comp_ABC_pdt"/>
</dbReference>
<keyword evidence="5 6" id="KW-0472">Membrane</keyword>
<dbReference type="Proteomes" id="UP001596039">
    <property type="component" value="Unassembled WGS sequence"/>
</dbReference>
<evidence type="ECO:0000313" key="9">
    <source>
        <dbReference type="Proteomes" id="UP001596039"/>
    </source>
</evidence>
<dbReference type="PANTHER" id="PTHR30287">
    <property type="entry name" value="MEMBRANE COMPONENT OF PREDICTED ABC SUPERFAMILY METABOLITE UPTAKE TRANSPORTER"/>
    <property type="match status" value="1"/>
</dbReference>
<evidence type="ECO:0000256" key="2">
    <source>
        <dbReference type="ARBA" id="ARBA00022475"/>
    </source>
</evidence>
<keyword evidence="4 6" id="KW-1133">Transmembrane helix</keyword>
<feature type="transmembrane region" description="Helical" evidence="6">
    <location>
        <begin position="135"/>
        <end position="158"/>
    </location>
</feature>
<evidence type="ECO:0000256" key="5">
    <source>
        <dbReference type="ARBA" id="ARBA00023136"/>
    </source>
</evidence>
<feature type="transmembrane region" description="Helical" evidence="6">
    <location>
        <begin position="103"/>
        <end position="123"/>
    </location>
</feature>
<evidence type="ECO:0000256" key="3">
    <source>
        <dbReference type="ARBA" id="ARBA00022692"/>
    </source>
</evidence>
<dbReference type="Pfam" id="PF02687">
    <property type="entry name" value="FtsX"/>
    <property type="match status" value="2"/>
</dbReference>
<evidence type="ECO:0000259" key="7">
    <source>
        <dbReference type="Pfam" id="PF02687"/>
    </source>
</evidence>
<feature type="transmembrane region" description="Helical" evidence="6">
    <location>
        <begin position="381"/>
        <end position="399"/>
    </location>
</feature>
<sequence length="458" mass="46780">MRASVLVAGLSSAFGVGLLQVIGALTAVIEADPQTAGSSSLALILPIVGWVFIVIAIYVGAIVTANTFATIVAGRARSIALLRLLGSSARAQRRAVARQGLKAGLFGGVGGALVGTGMAFALARGAVAAGIVPDFSYSFIAPGLLLPIAAVVLTTWLASWIGSRRVLSVTPLQALGGSEELSREEAAHRPRRNGVAITLGALGLAALLLSVGVGLITPAAVLIGVVGGVLSFTGLVLGADVVMPPALRLVGRLFGRSAPARLAAENALRHPQRSSRATIGLVIGVTLITMFGVAVASFEQIIHDAQKAQPEVYQGTEQLLTGIVTVFSVLIGFSGLIAAVGLVNNLSLSVLQRIRELGLLRALGFSVAQIRRMILTESAQLTFSAVLLGLVLGAFYGWVGAQSMLGSINGSPGLVFPAIPWLIVAIVVGAGAALTAIASWAPTRRATRVSPITALAVE</sequence>
<keyword evidence="2" id="KW-1003">Cell membrane</keyword>
<feature type="domain" description="ABC3 transporter permease C-terminal" evidence="7">
    <location>
        <begin position="50"/>
        <end position="169"/>
    </location>
</feature>
<feature type="transmembrane region" description="Helical" evidence="6">
    <location>
        <begin position="222"/>
        <end position="243"/>
    </location>
</feature>
<feature type="transmembrane region" description="Helical" evidence="6">
    <location>
        <begin position="277"/>
        <end position="298"/>
    </location>
</feature>
<keyword evidence="3 6" id="KW-0812">Transmembrane</keyword>
<reference evidence="9" key="1">
    <citation type="journal article" date="2019" name="Int. J. Syst. Evol. Microbiol.">
        <title>The Global Catalogue of Microorganisms (GCM) 10K type strain sequencing project: providing services to taxonomists for standard genome sequencing and annotation.</title>
        <authorList>
            <consortium name="The Broad Institute Genomics Platform"/>
            <consortium name="The Broad Institute Genome Sequencing Center for Infectious Disease"/>
            <person name="Wu L."/>
            <person name="Ma J."/>
        </authorList>
    </citation>
    <scope>NUCLEOTIDE SEQUENCE [LARGE SCALE GENOMIC DNA]</scope>
    <source>
        <strain evidence="9">CGMCC 4.6997</strain>
    </source>
</reference>
<evidence type="ECO:0000256" key="6">
    <source>
        <dbReference type="SAM" id="Phobius"/>
    </source>
</evidence>
<accession>A0ABW0NMT7</accession>
<keyword evidence="9" id="KW-1185">Reference proteome</keyword>
<evidence type="ECO:0000256" key="1">
    <source>
        <dbReference type="ARBA" id="ARBA00004651"/>
    </source>
</evidence>
<dbReference type="PANTHER" id="PTHR30287:SF1">
    <property type="entry name" value="INNER MEMBRANE PROTEIN"/>
    <property type="match status" value="1"/>
</dbReference>
<feature type="transmembrane region" description="Helical" evidence="6">
    <location>
        <begin position="318"/>
        <end position="343"/>
    </location>
</feature>
<organism evidence="8 9">
    <name type="scientific">Lysinimonas soli</name>
    <dbReference type="NCBI Taxonomy" id="1074233"/>
    <lineage>
        <taxon>Bacteria</taxon>
        <taxon>Bacillati</taxon>
        <taxon>Actinomycetota</taxon>
        <taxon>Actinomycetes</taxon>
        <taxon>Micrococcales</taxon>
        <taxon>Microbacteriaceae</taxon>
        <taxon>Lysinimonas</taxon>
    </lineage>
</organism>
<proteinExistence type="predicted"/>
<feature type="transmembrane region" description="Helical" evidence="6">
    <location>
        <begin position="419"/>
        <end position="441"/>
    </location>
</feature>
<dbReference type="InterPro" id="IPR003838">
    <property type="entry name" value="ABC3_permease_C"/>
</dbReference>
<feature type="domain" description="ABC3 transporter permease C-terminal" evidence="7">
    <location>
        <begin position="329"/>
        <end position="451"/>
    </location>
</feature>
<dbReference type="EMBL" id="JBHSMG010000001">
    <property type="protein sequence ID" value="MFC5501856.1"/>
    <property type="molecule type" value="Genomic_DNA"/>
</dbReference>
<evidence type="ECO:0000313" key="8">
    <source>
        <dbReference type="EMBL" id="MFC5501856.1"/>
    </source>
</evidence>
<dbReference type="RefSeq" id="WP_386739522.1">
    <property type="nucleotide sequence ID" value="NZ_JBHSMG010000001.1"/>
</dbReference>
<gene>
    <name evidence="8" type="ORF">ACFPJ4_06335</name>
</gene>
<name>A0ABW0NMT7_9MICO</name>
<feature type="transmembrane region" description="Helical" evidence="6">
    <location>
        <begin position="195"/>
        <end position="216"/>
    </location>
</feature>
<comment type="caution">
    <text evidence="8">The sequence shown here is derived from an EMBL/GenBank/DDBJ whole genome shotgun (WGS) entry which is preliminary data.</text>
</comment>
<feature type="transmembrane region" description="Helical" evidence="6">
    <location>
        <begin position="47"/>
        <end position="73"/>
    </location>
</feature>
<comment type="subcellular location">
    <subcellularLocation>
        <location evidence="1">Cell membrane</location>
        <topology evidence="1">Multi-pass membrane protein</topology>
    </subcellularLocation>
</comment>